<keyword evidence="3" id="KW-1185">Reference proteome</keyword>
<evidence type="ECO:0000256" key="1">
    <source>
        <dbReference type="SAM" id="Phobius"/>
    </source>
</evidence>
<keyword evidence="1" id="KW-0812">Transmembrane</keyword>
<dbReference type="HOGENOM" id="CLU_1234376_0_0_14"/>
<feature type="transmembrane region" description="Helical" evidence="1">
    <location>
        <begin position="152"/>
        <end position="177"/>
    </location>
</feature>
<sequence>MGFSNQTIVTDLLSAIGFIILILGPFLYLIGYNKFFSRNLFNSEDGKKIFEKLKYDLKVDKIENINKNRFYRDLDYALTIFKNSMEYNKRDLIFYFNERKASKMLKSTLSKMAWLSFLVWAIFFTVSFSSSGLDIIFFIFNGLERNSSANGYSSIVFLFIIIVIFNSIIFTAKLYFFQKKINLEIKKINPNKIEKLKSNFVYVYAGEIGLYIMALTFIFINSFF</sequence>
<name>W6AJ46_9MOLU</name>
<dbReference type="PATRIC" id="fig|1276257.3.peg.323"/>
<proteinExistence type="predicted"/>
<evidence type="ECO:0008006" key="4">
    <source>
        <dbReference type="Google" id="ProtNLM"/>
    </source>
</evidence>
<gene>
    <name evidence="2" type="ORF">SSABA_v1c03170</name>
</gene>
<accession>W6AJ46</accession>
<evidence type="ECO:0000313" key="2">
    <source>
        <dbReference type="EMBL" id="AHI53729.1"/>
    </source>
</evidence>
<dbReference type="Proteomes" id="UP000019265">
    <property type="component" value="Chromosome"/>
</dbReference>
<evidence type="ECO:0000313" key="3">
    <source>
        <dbReference type="Proteomes" id="UP000019265"/>
    </source>
</evidence>
<reference evidence="2 3" key="1">
    <citation type="journal article" date="2014" name="Genome Biol. Evol.">
        <title>Molecular evolution of the substrate utilization strategies and putative virulence factors in mosquito-associated Spiroplasma species.</title>
        <authorList>
            <person name="Chang T.H."/>
            <person name="Lo W.S."/>
            <person name="Ku C."/>
            <person name="Chen L.L."/>
            <person name="Kuo C.H."/>
        </authorList>
    </citation>
    <scope>NUCLEOTIDE SEQUENCE [LARGE SCALE GENOMIC DNA]</scope>
    <source>
        <strain evidence="2">Ar-1343</strain>
    </source>
</reference>
<keyword evidence="1" id="KW-1133">Transmembrane helix</keyword>
<feature type="transmembrane region" description="Helical" evidence="1">
    <location>
        <begin position="12"/>
        <end position="30"/>
    </location>
</feature>
<dbReference type="STRING" id="1276257.SSABA_v1c03170"/>
<dbReference type="AlphaFoldDB" id="W6AJ46"/>
<feature type="transmembrane region" description="Helical" evidence="1">
    <location>
        <begin position="113"/>
        <end position="140"/>
    </location>
</feature>
<feature type="transmembrane region" description="Helical" evidence="1">
    <location>
        <begin position="198"/>
        <end position="220"/>
    </location>
</feature>
<keyword evidence="1" id="KW-0472">Membrane</keyword>
<dbReference type="RefSeq" id="WP_025250865.1">
    <property type="nucleotide sequence ID" value="NZ_CP006934.1"/>
</dbReference>
<dbReference type="KEGG" id="ssab:SSABA_v1c03170"/>
<dbReference type="EMBL" id="CP006934">
    <property type="protein sequence ID" value="AHI53729.1"/>
    <property type="molecule type" value="Genomic_DNA"/>
</dbReference>
<protein>
    <recommendedName>
        <fullName evidence="4">Transmembrane protein</fullName>
    </recommendedName>
</protein>
<organism evidence="2 3">
    <name type="scientific">Spiroplasma sabaudiense Ar-1343</name>
    <dbReference type="NCBI Taxonomy" id="1276257"/>
    <lineage>
        <taxon>Bacteria</taxon>
        <taxon>Bacillati</taxon>
        <taxon>Mycoplasmatota</taxon>
        <taxon>Mollicutes</taxon>
        <taxon>Entomoplasmatales</taxon>
        <taxon>Spiroplasmataceae</taxon>
        <taxon>Spiroplasma</taxon>
    </lineage>
</organism>
<dbReference type="OrthoDB" id="388946at2"/>